<dbReference type="Pfam" id="PF01313">
    <property type="entry name" value="Bac_export_3"/>
    <property type="match status" value="1"/>
</dbReference>
<sequence>MTIEVFIDAFKNGIETVLVVVTPALLISLVVGLIISIFQAVTQIHEQTLTFAPKIIVVLLTVMFLGGWMLEKIVEYAKEMWEKLIGMI</sequence>
<keyword evidence="7 9" id="KW-0472">Membrane</keyword>
<organism evidence="10 11">
    <name type="scientific">Pseudothermotoga lettingae (strain ATCC BAA-301 / DSM 14385 / NBRC 107922 / TMO)</name>
    <name type="common">Thermotoga lettingae</name>
    <dbReference type="NCBI Taxonomy" id="416591"/>
    <lineage>
        <taxon>Bacteria</taxon>
        <taxon>Thermotogati</taxon>
        <taxon>Thermotogota</taxon>
        <taxon>Thermotogae</taxon>
        <taxon>Thermotogales</taxon>
        <taxon>Thermotogaceae</taxon>
        <taxon>Pseudothermotoga</taxon>
    </lineage>
</organism>
<dbReference type="STRING" id="416591.Tlet_0626"/>
<evidence type="ECO:0000256" key="5">
    <source>
        <dbReference type="ARBA" id="ARBA00022692"/>
    </source>
</evidence>
<name>A8F4V8_PSELT</name>
<evidence type="ECO:0000256" key="3">
    <source>
        <dbReference type="ARBA" id="ARBA00021718"/>
    </source>
</evidence>
<reference evidence="10 11" key="2">
    <citation type="journal article" date="2009" name="Proc. Natl. Acad. Sci. U.S.A.">
        <title>On the chimeric nature, thermophilic origin, and phylogenetic placement of the Thermotogales.</title>
        <authorList>
            <person name="Zhaxybayeva O."/>
            <person name="Swithers K.S."/>
            <person name="Lapierre P."/>
            <person name="Fournier G.P."/>
            <person name="Bickhart D.M."/>
            <person name="DeBoy R.T."/>
            <person name="Nelson K.E."/>
            <person name="Nesbo C.L."/>
            <person name="Doolittle W.F."/>
            <person name="Gogarten J.P."/>
            <person name="Noll K.M."/>
        </authorList>
    </citation>
    <scope>NUCLEOTIDE SEQUENCE [LARGE SCALE GENOMIC DNA]</scope>
    <source>
        <strain evidence="11">ATCC BAA-301 / DSM 14385 / NBRC 107922 / TMO</strain>
    </source>
</reference>
<evidence type="ECO:0000313" key="11">
    <source>
        <dbReference type="Proteomes" id="UP000002016"/>
    </source>
</evidence>
<dbReference type="PANTHER" id="PTHR34040">
    <property type="entry name" value="FLAGELLAR BIOSYNTHETIC PROTEIN FLIQ"/>
    <property type="match status" value="1"/>
</dbReference>
<dbReference type="PRINTS" id="PR00952">
    <property type="entry name" value="TYPE3IMQPROT"/>
</dbReference>
<dbReference type="AlphaFoldDB" id="A8F4V8"/>
<keyword evidence="10" id="KW-0969">Cilium</keyword>
<dbReference type="eggNOG" id="COG1987">
    <property type="taxonomic scope" value="Bacteria"/>
</dbReference>
<keyword evidence="10" id="KW-0966">Cell projection</keyword>
<evidence type="ECO:0000256" key="6">
    <source>
        <dbReference type="ARBA" id="ARBA00022989"/>
    </source>
</evidence>
<comment type="function">
    <text evidence="9">Role in flagellar biosynthesis.</text>
</comment>
<keyword evidence="8 9" id="KW-0975">Bacterial flagellum</keyword>
<dbReference type="Proteomes" id="UP000002016">
    <property type="component" value="Chromosome"/>
</dbReference>
<keyword evidence="4 9" id="KW-1003">Cell membrane</keyword>
<keyword evidence="5 9" id="KW-0812">Transmembrane</keyword>
<dbReference type="EMBL" id="CP000812">
    <property type="protein sequence ID" value="ABV33192.1"/>
    <property type="molecule type" value="Genomic_DNA"/>
</dbReference>
<comment type="similarity">
    <text evidence="2 9">Belongs to the FliQ/MopD/SpaQ family.</text>
</comment>
<feature type="transmembrane region" description="Helical" evidence="9">
    <location>
        <begin position="51"/>
        <end position="70"/>
    </location>
</feature>
<evidence type="ECO:0000256" key="2">
    <source>
        <dbReference type="ARBA" id="ARBA00006156"/>
    </source>
</evidence>
<accession>A8F4V8</accession>
<feature type="transmembrane region" description="Helical" evidence="9">
    <location>
        <begin position="17"/>
        <end position="39"/>
    </location>
</feature>
<gene>
    <name evidence="9" type="primary">fliQ</name>
    <name evidence="10" type="ordered locus">Tlet_0626</name>
</gene>
<dbReference type="GO" id="GO:0044780">
    <property type="term" value="P:bacterial-type flagellum assembly"/>
    <property type="evidence" value="ECO:0007669"/>
    <property type="project" value="InterPro"/>
</dbReference>
<evidence type="ECO:0000256" key="7">
    <source>
        <dbReference type="ARBA" id="ARBA00023136"/>
    </source>
</evidence>
<reference evidence="10 11" key="1">
    <citation type="submission" date="2007-08" db="EMBL/GenBank/DDBJ databases">
        <title>Complete sequence of Thermotoga lettingae TMO.</title>
        <authorList>
            <consortium name="US DOE Joint Genome Institute"/>
            <person name="Copeland A."/>
            <person name="Lucas S."/>
            <person name="Lapidus A."/>
            <person name="Barry K."/>
            <person name="Glavina del Rio T."/>
            <person name="Dalin E."/>
            <person name="Tice H."/>
            <person name="Pitluck S."/>
            <person name="Foster B."/>
            <person name="Bruce D."/>
            <person name="Schmutz J."/>
            <person name="Larimer F."/>
            <person name="Land M."/>
            <person name="Hauser L."/>
            <person name="Kyrpides N."/>
            <person name="Mikhailova N."/>
            <person name="Nelson K."/>
            <person name="Gogarten J.P."/>
            <person name="Noll K."/>
            <person name="Richardson P."/>
        </authorList>
    </citation>
    <scope>NUCLEOTIDE SEQUENCE [LARGE SCALE GENOMIC DNA]</scope>
    <source>
        <strain evidence="11">ATCC BAA-301 / DSM 14385 / NBRC 107922 / TMO</strain>
    </source>
</reference>
<dbReference type="GO" id="GO:0009425">
    <property type="term" value="C:bacterial-type flagellum basal body"/>
    <property type="evidence" value="ECO:0007669"/>
    <property type="project" value="UniProtKB-SubCell"/>
</dbReference>
<comment type="subcellular location">
    <subcellularLocation>
        <location evidence="1 9">Cell membrane</location>
        <topology evidence="1">Multi-pass membrane protein</topology>
    </subcellularLocation>
    <subcellularLocation>
        <location evidence="9">Bacterial flagellum basal body</location>
    </subcellularLocation>
</comment>
<dbReference type="GO" id="GO:0005886">
    <property type="term" value="C:plasma membrane"/>
    <property type="evidence" value="ECO:0007669"/>
    <property type="project" value="UniProtKB-SubCell"/>
</dbReference>
<keyword evidence="10" id="KW-0282">Flagellum</keyword>
<protein>
    <recommendedName>
        <fullName evidence="3 9">Flagellar biosynthetic protein FliQ</fullName>
    </recommendedName>
</protein>
<keyword evidence="11" id="KW-1185">Reference proteome</keyword>
<evidence type="ECO:0000256" key="4">
    <source>
        <dbReference type="ARBA" id="ARBA00022475"/>
    </source>
</evidence>
<dbReference type="KEGG" id="tle:Tlet_0626"/>
<dbReference type="PIRSF" id="PIRSF004669">
    <property type="entry name" value="FliQ"/>
    <property type="match status" value="1"/>
</dbReference>
<dbReference type="NCBIfam" id="TIGR01402">
    <property type="entry name" value="fliQ"/>
    <property type="match status" value="1"/>
</dbReference>
<dbReference type="RefSeq" id="WP_012002673.1">
    <property type="nucleotide sequence ID" value="NC_009828.1"/>
</dbReference>
<dbReference type="InterPro" id="IPR002191">
    <property type="entry name" value="Bac_export_3"/>
</dbReference>
<dbReference type="InterPro" id="IPR006305">
    <property type="entry name" value="FliQ"/>
</dbReference>
<evidence type="ECO:0000256" key="8">
    <source>
        <dbReference type="ARBA" id="ARBA00023143"/>
    </source>
</evidence>
<dbReference type="PANTHER" id="PTHR34040:SF2">
    <property type="entry name" value="FLAGELLAR BIOSYNTHETIC PROTEIN FLIQ"/>
    <property type="match status" value="1"/>
</dbReference>
<dbReference type="OrthoDB" id="9806440at2"/>
<evidence type="ECO:0000256" key="9">
    <source>
        <dbReference type="RuleBase" id="RU364090"/>
    </source>
</evidence>
<dbReference type="GO" id="GO:0009306">
    <property type="term" value="P:protein secretion"/>
    <property type="evidence" value="ECO:0007669"/>
    <property type="project" value="InterPro"/>
</dbReference>
<evidence type="ECO:0000313" key="10">
    <source>
        <dbReference type="EMBL" id="ABV33192.1"/>
    </source>
</evidence>
<keyword evidence="6 9" id="KW-1133">Transmembrane helix</keyword>
<dbReference type="HOGENOM" id="CLU_164516_2_0_0"/>
<evidence type="ECO:0000256" key="1">
    <source>
        <dbReference type="ARBA" id="ARBA00004651"/>
    </source>
</evidence>
<proteinExistence type="inferred from homology"/>